<proteinExistence type="predicted"/>
<dbReference type="EMBL" id="JACGCM010000786">
    <property type="protein sequence ID" value="KAF6166638.1"/>
    <property type="molecule type" value="Genomic_DNA"/>
</dbReference>
<feature type="region of interest" description="Disordered" evidence="1">
    <location>
        <begin position="552"/>
        <end position="588"/>
    </location>
</feature>
<keyword evidence="3" id="KW-1185">Reference proteome</keyword>
<evidence type="ECO:0008006" key="4">
    <source>
        <dbReference type="Google" id="ProtNLM"/>
    </source>
</evidence>
<feature type="compositionally biased region" description="Basic and acidic residues" evidence="1">
    <location>
        <begin position="410"/>
        <end position="432"/>
    </location>
</feature>
<accession>A0A7J7NIB1</accession>
<sequence length="953" mass="107384">MTKKSDFAQKLLDDLRLRKEQLVTPQSSNQAPADKYRNFRQPSQGSIELNPLNTLLQIGTIAKDKQKGFGNGNRSFLLGESSKEIVPVGRARNSENITDLSNALVFALENGRNMGKMEYSSTPIKEISRGAQKLNQILKACYNGASFEKYSVNIGKELLKGAVDLEGSLRILASLQGTSEYTVCPRKKYQITLTEIEDDDKDIPAVKINKHKQLGAPRFSFDTQSRNSSENGGFTKTNRHKQPLLAITYSAEATHLASENKSSSIVAISSPKSHSDSSSSHQEKRRISNVVAKLMGLEQLSAKTEVSIGVQSDQIIKQGKKIGTESNRVLKENIRQVERVRIQSEKSGVANKISTAPEIKRNYTTPDSTLERVVHIGKPNYTRPKNAGDVSSKNLTLTNIPGLHQSTETPMEKQEQKRRQENISPTERRMRRVETKESIIKGNLERMENKLRVGVRAQTKEIAPKKVTKRELQLPFQKPKSLDAKLQEVRRHRQRENVSTKLQLKQQNGKGEIVATKKQQDNLQVLKQVKVGKEASREAFEAIPSKHFLKRNHHEDLTMEENSTNLKLSRKKSTSENIDKQKPPAKDEESIAAPVVLVTITKTLHVPHMLEDADNLQLQKGGNQKTGEVMITKGASTCRMVVNPLEQQISILQELKQRRHNRIKSQEAEISIDRTREPEDAITQPLNLIKQLPENEDFTTMLGKESEISPPSSTTQVLNTEVSDSLQNSIILLNRNQAPKSSDITLIQSKGMQEPSIASISRPLTKGQKKIPQSEIKGSLNKTENQLKQILVTSQLFLNATGALFRLQIPAGILLASAQIFEDEKNKLILDCSYEVMKRKGRRRELTSYGSANVKCFDDLVKEVNVDIETLQLSATYWENELDGEKCLQRMLEKDIQDRNLDVNCMWDSGWSDTMLGYLERDEVVKDVEKFVLNILIDEIILRILTHRHSAQL</sequence>
<dbReference type="Proteomes" id="UP000541444">
    <property type="component" value="Unassembled WGS sequence"/>
</dbReference>
<dbReference type="PANTHER" id="PTHR34282:SF1">
    <property type="entry name" value="DUF3741 DOMAIN-CONTAINING PROTEIN"/>
    <property type="match status" value="1"/>
</dbReference>
<feature type="compositionally biased region" description="Polar residues" evidence="1">
    <location>
        <begin position="389"/>
        <end position="409"/>
    </location>
</feature>
<feature type="region of interest" description="Disordered" evidence="1">
    <location>
        <begin position="19"/>
        <end position="38"/>
    </location>
</feature>
<protein>
    <recommendedName>
        <fullName evidence="4">DUF4378 domain-containing protein</fullName>
    </recommendedName>
</protein>
<gene>
    <name evidence="2" type="ORF">GIB67_005500</name>
</gene>
<feature type="region of interest" description="Disordered" evidence="1">
    <location>
        <begin position="379"/>
        <end position="432"/>
    </location>
</feature>
<feature type="compositionally biased region" description="Basic and acidic residues" evidence="1">
    <location>
        <begin position="573"/>
        <end position="588"/>
    </location>
</feature>
<name>A0A7J7NIB1_9MAGN</name>
<evidence type="ECO:0000313" key="3">
    <source>
        <dbReference type="Proteomes" id="UP000541444"/>
    </source>
</evidence>
<comment type="caution">
    <text evidence="2">The sequence shown here is derived from an EMBL/GenBank/DDBJ whole genome shotgun (WGS) entry which is preliminary data.</text>
</comment>
<reference evidence="2 3" key="1">
    <citation type="journal article" date="2020" name="IScience">
        <title>Genome Sequencing of the Endangered Kingdonia uniflora (Circaeasteraceae, Ranunculales) Reveals Potential Mechanisms of Evolutionary Specialization.</title>
        <authorList>
            <person name="Sun Y."/>
            <person name="Deng T."/>
            <person name="Zhang A."/>
            <person name="Moore M.J."/>
            <person name="Landis J.B."/>
            <person name="Lin N."/>
            <person name="Zhang H."/>
            <person name="Zhang X."/>
            <person name="Huang J."/>
            <person name="Zhang X."/>
            <person name="Sun H."/>
            <person name="Wang H."/>
        </authorList>
    </citation>
    <scope>NUCLEOTIDE SEQUENCE [LARGE SCALE GENOMIC DNA]</scope>
    <source>
        <strain evidence="2">TB1705</strain>
        <tissue evidence="2">Leaf</tissue>
    </source>
</reference>
<dbReference type="PANTHER" id="PTHR34282">
    <property type="entry name" value="OS01G0228800 PROTEIN-RELATED"/>
    <property type="match status" value="1"/>
</dbReference>
<organism evidence="2 3">
    <name type="scientific">Kingdonia uniflora</name>
    <dbReference type="NCBI Taxonomy" id="39325"/>
    <lineage>
        <taxon>Eukaryota</taxon>
        <taxon>Viridiplantae</taxon>
        <taxon>Streptophyta</taxon>
        <taxon>Embryophyta</taxon>
        <taxon>Tracheophyta</taxon>
        <taxon>Spermatophyta</taxon>
        <taxon>Magnoliopsida</taxon>
        <taxon>Ranunculales</taxon>
        <taxon>Circaeasteraceae</taxon>
        <taxon>Kingdonia</taxon>
    </lineage>
</organism>
<feature type="compositionally biased region" description="Low complexity" evidence="1">
    <location>
        <begin position="260"/>
        <end position="280"/>
    </location>
</feature>
<dbReference type="AlphaFoldDB" id="A0A7J7NIB1"/>
<dbReference type="OrthoDB" id="761625at2759"/>
<evidence type="ECO:0000256" key="1">
    <source>
        <dbReference type="SAM" id="MobiDB-lite"/>
    </source>
</evidence>
<evidence type="ECO:0000313" key="2">
    <source>
        <dbReference type="EMBL" id="KAF6166638.1"/>
    </source>
</evidence>
<feature type="region of interest" description="Disordered" evidence="1">
    <location>
        <begin position="260"/>
        <end position="285"/>
    </location>
</feature>